<dbReference type="Proteomes" id="UP001454036">
    <property type="component" value="Unassembled WGS sequence"/>
</dbReference>
<dbReference type="EMBL" id="BAABME010000069">
    <property type="protein sequence ID" value="GAA0139217.1"/>
    <property type="molecule type" value="Genomic_DNA"/>
</dbReference>
<comment type="caution">
    <text evidence="1">The sequence shown here is derived from an EMBL/GenBank/DDBJ whole genome shotgun (WGS) entry which is preliminary data.</text>
</comment>
<reference evidence="1 2" key="1">
    <citation type="submission" date="2024-01" db="EMBL/GenBank/DDBJ databases">
        <title>The complete chloroplast genome sequence of Lithospermum erythrorhizon: insights into the phylogenetic relationship among Boraginaceae species and the maternal lineages of purple gromwells.</title>
        <authorList>
            <person name="Okada T."/>
            <person name="Watanabe K."/>
        </authorList>
    </citation>
    <scope>NUCLEOTIDE SEQUENCE [LARGE SCALE GENOMIC DNA]</scope>
</reference>
<keyword evidence="2" id="KW-1185">Reference proteome</keyword>
<evidence type="ECO:0000313" key="2">
    <source>
        <dbReference type="Proteomes" id="UP001454036"/>
    </source>
</evidence>
<accession>A0AAV3NJX3</accession>
<proteinExistence type="predicted"/>
<sequence>MPMFSYARHSNPRLFGPYPTQHSHDSQAYPATDIEQALHTLSLNSVDMDWYMDTGATATSDRGYNHSPTSVESHSCPNYLAISSCCHAAQPHPPATLLPSQPVTL</sequence>
<evidence type="ECO:0000313" key="1">
    <source>
        <dbReference type="EMBL" id="GAA0139217.1"/>
    </source>
</evidence>
<name>A0AAV3NJX3_LITER</name>
<organism evidence="1 2">
    <name type="scientific">Lithospermum erythrorhizon</name>
    <name type="common">Purple gromwell</name>
    <name type="synonym">Lithospermum officinale var. erythrorhizon</name>
    <dbReference type="NCBI Taxonomy" id="34254"/>
    <lineage>
        <taxon>Eukaryota</taxon>
        <taxon>Viridiplantae</taxon>
        <taxon>Streptophyta</taxon>
        <taxon>Embryophyta</taxon>
        <taxon>Tracheophyta</taxon>
        <taxon>Spermatophyta</taxon>
        <taxon>Magnoliopsida</taxon>
        <taxon>eudicotyledons</taxon>
        <taxon>Gunneridae</taxon>
        <taxon>Pentapetalae</taxon>
        <taxon>asterids</taxon>
        <taxon>lamiids</taxon>
        <taxon>Boraginales</taxon>
        <taxon>Boraginaceae</taxon>
        <taxon>Boraginoideae</taxon>
        <taxon>Lithospermeae</taxon>
        <taxon>Lithospermum</taxon>
    </lineage>
</organism>
<dbReference type="AlphaFoldDB" id="A0AAV3NJX3"/>
<gene>
    <name evidence="1" type="ORF">LIER_00811</name>
</gene>
<protein>
    <submittedName>
        <fullName evidence="1">Uncharacterized protein</fullName>
    </submittedName>
</protein>